<dbReference type="SUPFAM" id="SSF53474">
    <property type="entry name" value="alpha/beta-Hydrolases"/>
    <property type="match status" value="1"/>
</dbReference>
<comment type="caution">
    <text evidence="2">The sequence shown here is derived from an EMBL/GenBank/DDBJ whole genome shotgun (WGS) entry which is preliminary data.</text>
</comment>
<dbReference type="Gene3D" id="3.40.50.1820">
    <property type="entry name" value="alpha/beta hydrolase"/>
    <property type="match status" value="1"/>
</dbReference>
<dbReference type="Proteomes" id="UP000535543">
    <property type="component" value="Unassembled WGS sequence"/>
</dbReference>
<dbReference type="Pfam" id="PF00561">
    <property type="entry name" value="Abhydrolase_1"/>
    <property type="match status" value="1"/>
</dbReference>
<dbReference type="InterPro" id="IPR000073">
    <property type="entry name" value="AB_hydrolase_1"/>
</dbReference>
<dbReference type="EMBL" id="VCQU01000004">
    <property type="protein sequence ID" value="NMN95993.1"/>
    <property type="molecule type" value="Genomic_DNA"/>
</dbReference>
<dbReference type="AlphaFoldDB" id="A0A848KAW2"/>
<evidence type="ECO:0000259" key="1">
    <source>
        <dbReference type="Pfam" id="PF00561"/>
    </source>
</evidence>
<organism evidence="2 3">
    <name type="scientific">Antrihabitans stalactiti</name>
    <dbReference type="NCBI Taxonomy" id="2584121"/>
    <lineage>
        <taxon>Bacteria</taxon>
        <taxon>Bacillati</taxon>
        <taxon>Actinomycetota</taxon>
        <taxon>Actinomycetes</taxon>
        <taxon>Mycobacteriales</taxon>
        <taxon>Nocardiaceae</taxon>
        <taxon>Antrihabitans</taxon>
    </lineage>
</organism>
<gene>
    <name evidence="2" type="ORF">FGL95_13220</name>
</gene>
<reference evidence="2 3" key="2">
    <citation type="submission" date="2020-06" db="EMBL/GenBank/DDBJ databases">
        <title>Antribacter stalactiti gen. nov., sp. nov., a new member of the family Nacardiaceae isolated from a cave.</title>
        <authorList>
            <person name="Kim I.S."/>
        </authorList>
    </citation>
    <scope>NUCLEOTIDE SEQUENCE [LARGE SCALE GENOMIC DNA]</scope>
    <source>
        <strain evidence="2 3">YC2-7</strain>
    </source>
</reference>
<keyword evidence="2" id="KW-0378">Hydrolase</keyword>
<dbReference type="PRINTS" id="PR00111">
    <property type="entry name" value="ABHYDROLASE"/>
</dbReference>
<dbReference type="GO" id="GO:0016020">
    <property type="term" value="C:membrane"/>
    <property type="evidence" value="ECO:0007669"/>
    <property type="project" value="TreeGrafter"/>
</dbReference>
<protein>
    <submittedName>
        <fullName evidence="2">Alpha/beta hydrolase</fullName>
    </submittedName>
</protein>
<dbReference type="PANTHER" id="PTHR43798">
    <property type="entry name" value="MONOACYLGLYCEROL LIPASE"/>
    <property type="match status" value="1"/>
</dbReference>
<keyword evidence="3" id="KW-1185">Reference proteome</keyword>
<dbReference type="GO" id="GO:0016787">
    <property type="term" value="F:hydrolase activity"/>
    <property type="evidence" value="ECO:0007669"/>
    <property type="project" value="UniProtKB-KW"/>
</dbReference>
<accession>A0A848KAW2</accession>
<proteinExistence type="predicted"/>
<dbReference type="InterPro" id="IPR050266">
    <property type="entry name" value="AB_hydrolase_sf"/>
</dbReference>
<sequence length="251" mass="27297">MYEFGPADGPAVLALHGVSGHGKRWESFANEHLPEAHVIAPDLRGHGRSPWEPPWNFETLVDDAVEVIGDRGPVLLVGHSFGGAIGLHLAARHPELVRGLVLLDPAIALPGPELLEVATATVESPDYTDLAEARSEKVHGSWGDVDERLIDAELAEHLIPTRNGRVGWRMSVPAIVAFYGELAREFVLPAPDLPTVLVQAMKVQPSYVTPPFLAALRERLGDNLTVHHFDCDHMVAFAKPSETAAVIRKLL</sequence>
<evidence type="ECO:0000313" key="2">
    <source>
        <dbReference type="EMBL" id="NMN95993.1"/>
    </source>
</evidence>
<name>A0A848KAW2_9NOCA</name>
<feature type="domain" description="AB hydrolase-1" evidence="1">
    <location>
        <begin position="10"/>
        <end position="113"/>
    </location>
</feature>
<dbReference type="PANTHER" id="PTHR43798:SF33">
    <property type="entry name" value="HYDROLASE, PUTATIVE (AFU_ORTHOLOGUE AFUA_2G14860)-RELATED"/>
    <property type="match status" value="1"/>
</dbReference>
<dbReference type="InterPro" id="IPR029058">
    <property type="entry name" value="AB_hydrolase_fold"/>
</dbReference>
<reference evidence="2 3" key="1">
    <citation type="submission" date="2019-05" db="EMBL/GenBank/DDBJ databases">
        <authorList>
            <person name="Lee S.D."/>
        </authorList>
    </citation>
    <scope>NUCLEOTIDE SEQUENCE [LARGE SCALE GENOMIC DNA]</scope>
    <source>
        <strain evidence="2 3">YC2-7</strain>
    </source>
</reference>
<evidence type="ECO:0000313" key="3">
    <source>
        <dbReference type="Proteomes" id="UP000535543"/>
    </source>
</evidence>